<dbReference type="EMBL" id="DF974127">
    <property type="protein sequence ID" value="GAU45485.1"/>
    <property type="molecule type" value="Genomic_DNA"/>
</dbReference>
<dbReference type="AlphaFoldDB" id="A0A2Z6PAE4"/>
<accession>A0A2Z6PAE4</accession>
<name>A0A2Z6PAE4_TRISU</name>
<dbReference type="Proteomes" id="UP000242715">
    <property type="component" value="Unassembled WGS sequence"/>
</dbReference>
<dbReference type="OrthoDB" id="1430973at2759"/>
<evidence type="ECO:0000313" key="1">
    <source>
        <dbReference type="EMBL" id="GAU45485.1"/>
    </source>
</evidence>
<keyword evidence="2" id="KW-1185">Reference proteome</keyword>
<proteinExistence type="predicted"/>
<gene>
    <name evidence="1" type="ORF">TSUD_191040</name>
</gene>
<evidence type="ECO:0000313" key="2">
    <source>
        <dbReference type="Proteomes" id="UP000242715"/>
    </source>
</evidence>
<sequence>MKEKWRQAGRDVSREIGMLYDDYHAFVLCPQVMTSWTTAGLNHIIMHILPNFNNVAELLFDICSKEECDIDGRVAALIWCVWQNRNAKVWSNIQLSSEQVGNQAFQLWKNWFDAQQIRNKQT</sequence>
<reference evidence="2" key="1">
    <citation type="journal article" date="2017" name="Front. Plant Sci.">
        <title>Climate Clever Clovers: New Paradigm to Reduce the Environmental Footprint of Ruminants by Breeding Low Methanogenic Forages Utilizing Haplotype Variation.</title>
        <authorList>
            <person name="Kaur P."/>
            <person name="Appels R."/>
            <person name="Bayer P.E."/>
            <person name="Keeble-Gagnere G."/>
            <person name="Wang J."/>
            <person name="Hirakawa H."/>
            <person name="Shirasawa K."/>
            <person name="Vercoe P."/>
            <person name="Stefanova K."/>
            <person name="Durmic Z."/>
            <person name="Nichols P."/>
            <person name="Revell C."/>
            <person name="Isobe S.N."/>
            <person name="Edwards D."/>
            <person name="Erskine W."/>
        </authorList>
    </citation>
    <scope>NUCLEOTIDE SEQUENCE [LARGE SCALE GENOMIC DNA]</scope>
    <source>
        <strain evidence="2">cv. Daliak</strain>
    </source>
</reference>
<protein>
    <submittedName>
        <fullName evidence="1">Uncharacterized protein</fullName>
    </submittedName>
</protein>
<organism evidence="1 2">
    <name type="scientific">Trifolium subterraneum</name>
    <name type="common">Subterranean clover</name>
    <dbReference type="NCBI Taxonomy" id="3900"/>
    <lineage>
        <taxon>Eukaryota</taxon>
        <taxon>Viridiplantae</taxon>
        <taxon>Streptophyta</taxon>
        <taxon>Embryophyta</taxon>
        <taxon>Tracheophyta</taxon>
        <taxon>Spermatophyta</taxon>
        <taxon>Magnoliopsida</taxon>
        <taxon>eudicotyledons</taxon>
        <taxon>Gunneridae</taxon>
        <taxon>Pentapetalae</taxon>
        <taxon>rosids</taxon>
        <taxon>fabids</taxon>
        <taxon>Fabales</taxon>
        <taxon>Fabaceae</taxon>
        <taxon>Papilionoideae</taxon>
        <taxon>50 kb inversion clade</taxon>
        <taxon>NPAAA clade</taxon>
        <taxon>Hologalegina</taxon>
        <taxon>IRL clade</taxon>
        <taxon>Trifolieae</taxon>
        <taxon>Trifolium</taxon>
    </lineage>
</organism>